<dbReference type="SMART" id="SM00487">
    <property type="entry name" value="DEXDc"/>
    <property type="match status" value="1"/>
</dbReference>
<dbReference type="InterPro" id="IPR001650">
    <property type="entry name" value="Helicase_C-like"/>
</dbReference>
<dbReference type="PROSITE" id="PS51192">
    <property type="entry name" value="HELICASE_ATP_BIND_1"/>
    <property type="match status" value="1"/>
</dbReference>
<keyword evidence="1" id="KW-0378">Hydrolase</keyword>
<keyword evidence="6" id="KW-1185">Reference proteome</keyword>
<gene>
    <name evidence="5" type="ORF">MICPUCDRAFT_50566</name>
</gene>
<dbReference type="Pfam" id="PF00271">
    <property type="entry name" value="Helicase_C"/>
    <property type="match status" value="1"/>
</dbReference>
<dbReference type="Gene3D" id="1.10.30.50">
    <property type="match status" value="1"/>
</dbReference>
<dbReference type="InterPro" id="IPR014001">
    <property type="entry name" value="Helicase_ATP-bd"/>
</dbReference>
<sequence>MAREGFSGHDAPPSATPMHPVFIRRESNDGIPRPQHARPRSPPRRSSGGAPRATVPRSIHHAGGGQQRQQPPTHQCVGAELIAADAFLLWCAMDRSLRVVEALKAIGMDPREGVYTFDDATLRAERERRLRGGDAAAAAAAATTSKLRHVANSKQAMACSRAKNCYLMCWEYPLAAYKPIVAELKRRSVINQAYVVEGKKAPANSAMIPPSTYRAMTKSFASVCEDEVEERYESLPRRLRDAMYPFQVEGVKFALSRNGRCFLADQMGVGKTIQALAVGAAYLHEGPLLIIAPASLRLTWARECERWIPELRPKNLHVINGTSDTKLRGERGDLFASLKATAAARAAYSAGSNGDEPKPTRFQRYDDEIDDDERDDDDGDDAYFAALATQVATKAMKTAAAAAFAPRVVVASYHMVARLRDKFRSVRWGAVVVDESHTLRTTTGRGEVDHTEVTLDIIRSTKRAVLATGTPSLSRPYDVFNQVDALQPGCLGSDKHEFASTYCERQWVADNPYSGTSHLSVSGGERLFELNVLLRHAVMIRRMKKDVVGDLPPKRRQVVLIDCEGLDGKRAGGAGKKTHGASQEEEEEEEEEDELDELDVIEPLAPDEERRSGSGAAGGRGGGRGAAAGGEAKKSKAQAVALQKLAGCCDWLREHLGLRRDANANASADADDVAEAERARVVIFAHHKEVLDAIQREVLDPLGVVPATGADAAAAGAHARFLPSFVRIDGSTPNAERGEAVDRFRDDERCVAALISIKAGGTGLEFQKASVVVFAELPESAADVEQAEDRVHRRGQKGSVNVYFLVAHGSALARIDDARWNSIERSLNRVRQAVDAEEAADAKGLKPDAIGADSLLPEPGVGEGMEAREGMEYAWGTLEDPVETRPERDGEGEIQSQGDDGGDSALALPPPPSDLWFELSPHTGRVHLHSREDGSAPRGESFAQNDVRRIAAVIADAIKGSTRLGVPPAVAVSDAADDDALPPSLRNDPPAILAAWTFVREIDALYAADKNRLSQAHVATRSPVNDTLGAMSIESKNGGGGGGGAAGEGKSTTRHGDGKRKPMPENAEWRPVAVRCGRTGRDVEERLEPVSGSGEPLCLQCMRVRAAPAAVAVVAVAAAAPTKATPALAHATAKAAVLSCKADLYCSRECFDIDSQTKSASKLRRALYERERGVCRLCGWDASACVKRIAVMRSRAKRREAILEDCPAFGEKGGKALLDRLVMTAWEGSAWHFDHVVAVYEGGGECTVDNGRTLCVLCHKKHSASQKKRWAAERQKRRKEEEARREEEERKAKVARGMKFIAEATAKITKKNLRDCGIVSSDEDENDVDEGAKAAAKAAPPPREPQPEPDPEICDYAGGTELFDPADEDEEDEDEDEDFENMDEDFENIMPTQAAPAAATIGRKKVKR</sequence>
<feature type="domain" description="Helicase C-terminal" evidence="4">
    <location>
        <begin position="669"/>
        <end position="838"/>
    </location>
</feature>
<feature type="compositionally biased region" description="Low complexity" evidence="2">
    <location>
        <begin position="44"/>
        <end position="53"/>
    </location>
</feature>
<reference evidence="5 6" key="1">
    <citation type="journal article" date="2009" name="Science">
        <title>Green evolution and dynamic adaptations revealed by genomes of the marine picoeukaryotes Micromonas.</title>
        <authorList>
            <person name="Worden A.Z."/>
            <person name="Lee J.H."/>
            <person name="Mock T."/>
            <person name="Rouze P."/>
            <person name="Simmons M.P."/>
            <person name="Aerts A.L."/>
            <person name="Allen A.E."/>
            <person name="Cuvelier M.L."/>
            <person name="Derelle E."/>
            <person name="Everett M.V."/>
            <person name="Foulon E."/>
            <person name="Grimwood J."/>
            <person name="Gundlach H."/>
            <person name="Henrissat B."/>
            <person name="Napoli C."/>
            <person name="McDonald S.M."/>
            <person name="Parker M.S."/>
            <person name="Rombauts S."/>
            <person name="Salamov A."/>
            <person name="Von Dassow P."/>
            <person name="Badger J.H."/>
            <person name="Coutinho P.M."/>
            <person name="Demir E."/>
            <person name="Dubchak I."/>
            <person name="Gentemann C."/>
            <person name="Eikrem W."/>
            <person name="Gready J.E."/>
            <person name="John U."/>
            <person name="Lanier W."/>
            <person name="Lindquist E.A."/>
            <person name="Lucas S."/>
            <person name="Mayer K.F."/>
            <person name="Moreau H."/>
            <person name="Not F."/>
            <person name="Otillar R."/>
            <person name="Panaud O."/>
            <person name="Pangilinan J."/>
            <person name="Paulsen I."/>
            <person name="Piegu B."/>
            <person name="Poliakov A."/>
            <person name="Robbens S."/>
            <person name="Schmutz J."/>
            <person name="Toulza E."/>
            <person name="Wyss T."/>
            <person name="Zelensky A."/>
            <person name="Zhou K."/>
            <person name="Armbrust E.V."/>
            <person name="Bhattacharya D."/>
            <person name="Goodenough U.W."/>
            <person name="Van de Peer Y."/>
            <person name="Grigoriev I.V."/>
        </authorList>
    </citation>
    <scope>NUCLEOTIDE SEQUENCE [LARGE SCALE GENOMIC DNA]</scope>
    <source>
        <strain evidence="5 6">CCMP1545</strain>
    </source>
</reference>
<dbReference type="EMBL" id="GG663735">
    <property type="protein sequence ID" value="EEH60383.1"/>
    <property type="molecule type" value="Genomic_DNA"/>
</dbReference>
<dbReference type="RefSeq" id="XP_003055131.1">
    <property type="nucleotide sequence ID" value="XM_003055085.1"/>
</dbReference>
<feature type="compositionally biased region" description="Basic and acidic residues" evidence="2">
    <location>
        <begin position="1270"/>
        <end position="1292"/>
    </location>
</feature>
<dbReference type="PROSITE" id="PS51194">
    <property type="entry name" value="HELICASE_CTER"/>
    <property type="match status" value="1"/>
</dbReference>
<name>C1MIH2_MICPC</name>
<dbReference type="SMART" id="SM00490">
    <property type="entry name" value="HELICc"/>
    <property type="match status" value="1"/>
</dbReference>
<dbReference type="eggNOG" id="KOG1000">
    <property type="taxonomic scope" value="Eukaryota"/>
</dbReference>
<evidence type="ECO:0000256" key="1">
    <source>
        <dbReference type="ARBA" id="ARBA00022801"/>
    </source>
</evidence>
<dbReference type="GO" id="GO:0008270">
    <property type="term" value="F:zinc ion binding"/>
    <property type="evidence" value="ECO:0007669"/>
    <property type="project" value="InterPro"/>
</dbReference>
<feature type="compositionally biased region" description="Gly residues" evidence="2">
    <location>
        <begin position="615"/>
        <end position="628"/>
    </location>
</feature>
<feature type="compositionally biased region" description="Acidic residues" evidence="2">
    <location>
        <begin position="1364"/>
        <end position="1387"/>
    </location>
</feature>
<dbReference type="Gene3D" id="3.40.50.300">
    <property type="entry name" value="P-loop containing nucleotide triphosphate hydrolases"/>
    <property type="match status" value="1"/>
</dbReference>
<feature type="compositionally biased region" description="Gly residues" evidence="2">
    <location>
        <begin position="1037"/>
        <end position="1047"/>
    </location>
</feature>
<evidence type="ECO:0000256" key="2">
    <source>
        <dbReference type="SAM" id="MobiDB-lite"/>
    </source>
</evidence>
<accession>C1MIH2</accession>
<dbReference type="STRING" id="564608.C1MIH2"/>
<feature type="region of interest" description="Disordered" evidence="2">
    <location>
        <begin position="1"/>
        <end position="73"/>
    </location>
</feature>
<dbReference type="Pfam" id="PF00176">
    <property type="entry name" value="SNF2-rel_dom"/>
    <property type="match status" value="1"/>
</dbReference>
<feature type="compositionally biased region" description="Basic and acidic residues" evidence="2">
    <location>
        <begin position="882"/>
        <end position="891"/>
    </location>
</feature>
<feature type="compositionally biased region" description="Acidic residues" evidence="2">
    <location>
        <begin position="583"/>
        <end position="600"/>
    </location>
</feature>
<dbReference type="OrthoDB" id="2801544at2759"/>
<dbReference type="GO" id="GO:0006281">
    <property type="term" value="P:DNA repair"/>
    <property type="evidence" value="ECO:0007669"/>
    <property type="project" value="TreeGrafter"/>
</dbReference>
<feature type="domain" description="Helicase ATP-binding" evidence="3">
    <location>
        <begin position="252"/>
        <end position="489"/>
    </location>
</feature>
<evidence type="ECO:0000259" key="3">
    <source>
        <dbReference type="PROSITE" id="PS51192"/>
    </source>
</evidence>
<dbReference type="InterPro" id="IPR027417">
    <property type="entry name" value="P-loop_NTPase"/>
</dbReference>
<feature type="region of interest" description="Disordered" evidence="2">
    <location>
        <begin position="571"/>
        <end position="631"/>
    </location>
</feature>
<dbReference type="InterPro" id="IPR002711">
    <property type="entry name" value="HNH"/>
</dbReference>
<evidence type="ECO:0000313" key="5">
    <source>
        <dbReference type="EMBL" id="EEH60383.1"/>
    </source>
</evidence>
<dbReference type="GO" id="GO:0031297">
    <property type="term" value="P:replication fork processing"/>
    <property type="evidence" value="ECO:0007669"/>
    <property type="project" value="TreeGrafter"/>
</dbReference>
<dbReference type="GO" id="GO:0003676">
    <property type="term" value="F:nucleic acid binding"/>
    <property type="evidence" value="ECO:0007669"/>
    <property type="project" value="InterPro"/>
</dbReference>
<proteinExistence type="predicted"/>
<feature type="region of interest" description="Disordered" evidence="2">
    <location>
        <begin position="1319"/>
        <end position="1408"/>
    </location>
</feature>
<evidence type="ECO:0000259" key="4">
    <source>
        <dbReference type="PROSITE" id="PS51194"/>
    </source>
</evidence>
<protein>
    <submittedName>
        <fullName evidence="5">SNF2 super family</fullName>
    </submittedName>
</protein>
<evidence type="ECO:0000313" key="6">
    <source>
        <dbReference type="Proteomes" id="UP000001876"/>
    </source>
</evidence>
<dbReference type="InterPro" id="IPR000330">
    <property type="entry name" value="SNF2_N"/>
</dbReference>
<dbReference type="InterPro" id="IPR038718">
    <property type="entry name" value="SNF2-like_sf"/>
</dbReference>
<dbReference type="PANTHER" id="PTHR45766">
    <property type="entry name" value="DNA ANNEALING HELICASE AND ENDONUCLEASE ZRANB3 FAMILY MEMBER"/>
    <property type="match status" value="1"/>
</dbReference>
<dbReference type="PANTHER" id="PTHR45766:SF5">
    <property type="entry name" value="SNF2 DOMAIN-CONTAINING PROTEIN _ HELICASE DOMAIN-CONTAINING PROTEIN _ HNH ENDONUCLEASE DOMAIN-CONTAINING PROTEIN"/>
    <property type="match status" value="1"/>
</dbReference>
<dbReference type="OMA" id="TNRIHAY"/>
<dbReference type="GeneID" id="9680248"/>
<dbReference type="InterPro" id="IPR049730">
    <property type="entry name" value="SNF2/RAD54-like_C"/>
</dbReference>
<feature type="region of interest" description="Disordered" evidence="2">
    <location>
        <begin position="1268"/>
        <end position="1292"/>
    </location>
</feature>
<dbReference type="KEGG" id="mpp:MICPUCDRAFT_50566"/>
<dbReference type="CDD" id="cd18793">
    <property type="entry name" value="SF2_C_SNF"/>
    <property type="match status" value="1"/>
</dbReference>
<dbReference type="GO" id="GO:0043596">
    <property type="term" value="C:nuclear replication fork"/>
    <property type="evidence" value="ECO:0007669"/>
    <property type="project" value="TreeGrafter"/>
</dbReference>
<organism evidence="6">
    <name type="scientific">Micromonas pusilla (strain CCMP1545)</name>
    <name type="common">Picoplanktonic green alga</name>
    <dbReference type="NCBI Taxonomy" id="564608"/>
    <lineage>
        <taxon>Eukaryota</taxon>
        <taxon>Viridiplantae</taxon>
        <taxon>Chlorophyta</taxon>
        <taxon>Mamiellophyceae</taxon>
        <taxon>Mamiellales</taxon>
        <taxon>Mamiellaceae</taxon>
        <taxon>Micromonas</taxon>
    </lineage>
</organism>
<dbReference type="GO" id="GO:0016787">
    <property type="term" value="F:hydrolase activity"/>
    <property type="evidence" value="ECO:0007669"/>
    <property type="project" value="UniProtKB-KW"/>
</dbReference>
<dbReference type="SUPFAM" id="SSF52540">
    <property type="entry name" value="P-loop containing nucleoside triphosphate hydrolases"/>
    <property type="match status" value="2"/>
</dbReference>
<feature type="region of interest" description="Disordered" evidence="2">
    <location>
        <begin position="1032"/>
        <end position="1068"/>
    </location>
</feature>
<dbReference type="GO" id="GO:0005524">
    <property type="term" value="F:ATP binding"/>
    <property type="evidence" value="ECO:0007669"/>
    <property type="project" value="InterPro"/>
</dbReference>
<feature type="region of interest" description="Disordered" evidence="2">
    <location>
        <begin position="878"/>
        <end position="910"/>
    </location>
</feature>
<dbReference type="Proteomes" id="UP000001876">
    <property type="component" value="Unassembled WGS sequence"/>
</dbReference>
<dbReference type="Pfam" id="PF01844">
    <property type="entry name" value="HNH"/>
    <property type="match status" value="1"/>
</dbReference>
<dbReference type="Gene3D" id="3.40.50.10810">
    <property type="entry name" value="Tandem AAA-ATPase domain"/>
    <property type="match status" value="2"/>
</dbReference>
<feature type="compositionally biased region" description="Basic and acidic residues" evidence="2">
    <location>
        <begin position="1054"/>
        <end position="1063"/>
    </location>
</feature>
<dbReference type="GO" id="GO:0004520">
    <property type="term" value="F:DNA endonuclease activity"/>
    <property type="evidence" value="ECO:0007669"/>
    <property type="project" value="TreeGrafter"/>
</dbReference>